<dbReference type="RefSeq" id="WP_310371399.1">
    <property type="nucleotide sequence ID" value="NZ_JAVDXT010000001.1"/>
</dbReference>
<dbReference type="Gene3D" id="3.10.129.10">
    <property type="entry name" value="Hotdog Thioesterase"/>
    <property type="match status" value="1"/>
</dbReference>
<proteinExistence type="predicted"/>
<gene>
    <name evidence="1" type="ORF">J2X19_001116</name>
</gene>
<dbReference type="EMBL" id="JAVDXT010000001">
    <property type="protein sequence ID" value="MDR7376458.1"/>
    <property type="molecule type" value="Genomic_DNA"/>
</dbReference>
<organism evidence="1 2">
    <name type="scientific">Rhodoferax ferrireducens</name>
    <dbReference type="NCBI Taxonomy" id="192843"/>
    <lineage>
        <taxon>Bacteria</taxon>
        <taxon>Pseudomonadati</taxon>
        <taxon>Pseudomonadota</taxon>
        <taxon>Betaproteobacteria</taxon>
        <taxon>Burkholderiales</taxon>
        <taxon>Comamonadaceae</taxon>
        <taxon>Rhodoferax</taxon>
    </lineage>
</organism>
<reference evidence="1 2" key="1">
    <citation type="submission" date="2023-07" db="EMBL/GenBank/DDBJ databases">
        <title>Sorghum-associated microbial communities from plants grown in Nebraska, USA.</title>
        <authorList>
            <person name="Schachtman D."/>
        </authorList>
    </citation>
    <scope>NUCLEOTIDE SEQUENCE [LARGE SCALE GENOMIC DNA]</scope>
    <source>
        <strain evidence="1 2">BE313</strain>
    </source>
</reference>
<comment type="caution">
    <text evidence="1">The sequence shown here is derived from an EMBL/GenBank/DDBJ whole genome shotgun (WGS) entry which is preliminary data.</text>
</comment>
<dbReference type="InterPro" id="IPR024091">
    <property type="entry name" value="LnmK-like_bifun_acyl/decarbox"/>
</dbReference>
<dbReference type="Proteomes" id="UP001180487">
    <property type="component" value="Unassembled WGS sequence"/>
</dbReference>
<evidence type="ECO:0000313" key="2">
    <source>
        <dbReference type="Proteomes" id="UP001180487"/>
    </source>
</evidence>
<accession>A0ABU2C555</accession>
<dbReference type="NCBIfam" id="TIGR04099">
    <property type="entry name" value="biosn_Pnap_2097"/>
    <property type="match status" value="1"/>
</dbReference>
<sequence length="283" mass="31185">MSTHLLPTPLVGRYTAGMPQLCCSGLSENWLLKECGHRHWLAIAHSQGLAQPEFRDAQGHKVYAAFSLVRIQQAQLERVEENDTFSISTLCQPTGRTQHYSQHVVELHGQCIARVAMLSVFVRRAQAGSNRSIVRAVMAAPHATPQPGLAAAAEAFVQRGRARRAAAHAPAMADAHTSVYTPCPYNDFNGADLLYFSSFQSMVDRAEWAGLRSTHPAQLRERELVFYGNLDIGDAVHTQLQTDAKPEGLLAHRSVLRRGSDGMRIAEVFTRKQPVQQKLALAA</sequence>
<dbReference type="NCBIfam" id="TIGR04098">
    <property type="entry name" value="LnmK_bifunc"/>
    <property type="match status" value="1"/>
</dbReference>
<name>A0ABU2C555_9BURK</name>
<protein>
    <submittedName>
        <fullName evidence="1">Biosynthetic protein (TIGR04099 family)</fullName>
    </submittedName>
</protein>
<evidence type="ECO:0000313" key="1">
    <source>
        <dbReference type="EMBL" id="MDR7376458.1"/>
    </source>
</evidence>
<keyword evidence="2" id="KW-1185">Reference proteome</keyword>